<dbReference type="SUPFAM" id="SSF52540">
    <property type="entry name" value="P-loop containing nucleoside triphosphate hydrolases"/>
    <property type="match status" value="2"/>
</dbReference>
<gene>
    <name evidence="2" type="ORF">BM524_21195</name>
</gene>
<dbReference type="PANTHER" id="PTHR47642">
    <property type="entry name" value="ATP-DEPENDENT DNA HELICASE"/>
    <property type="match status" value="1"/>
</dbReference>
<protein>
    <recommendedName>
        <fullName evidence="1">DNA helicase Pif1-like DEAD-box helicase domain-containing protein</fullName>
    </recommendedName>
</protein>
<accession>A0AAC9JGW9</accession>
<reference evidence="2 3" key="1">
    <citation type="submission" date="2016-11" db="EMBL/GenBank/DDBJ databases">
        <title>Networking in microbes: conjugative elements and plasmids in the genus Alteromonas.</title>
        <authorList>
            <person name="Lopez-Perez M."/>
            <person name="Ramon-Marco N."/>
            <person name="Rodriguez-Valera F."/>
        </authorList>
    </citation>
    <scope>NUCLEOTIDE SEQUENCE [LARGE SCALE GENOMIC DNA]</scope>
    <source>
        <strain evidence="2 3">CP48</strain>
        <plasmid evidence="3">pamcp48-600</plasmid>
    </source>
</reference>
<dbReference type="GO" id="GO:0006281">
    <property type="term" value="P:DNA repair"/>
    <property type="evidence" value="ECO:0007669"/>
    <property type="project" value="InterPro"/>
</dbReference>
<dbReference type="InterPro" id="IPR010285">
    <property type="entry name" value="DNA_helicase_pif1-like_DEAD"/>
</dbReference>
<dbReference type="EMBL" id="CP018025">
    <property type="protein sequence ID" value="APD92420.1"/>
    <property type="molecule type" value="Genomic_DNA"/>
</dbReference>
<dbReference type="InterPro" id="IPR027417">
    <property type="entry name" value="P-loop_NTPase"/>
</dbReference>
<dbReference type="GO" id="GO:0000723">
    <property type="term" value="P:telomere maintenance"/>
    <property type="evidence" value="ECO:0007669"/>
    <property type="project" value="InterPro"/>
</dbReference>
<geneLocation type="plasmid" evidence="3">
    <name>pamcp48-600</name>
</geneLocation>
<evidence type="ECO:0000313" key="2">
    <source>
        <dbReference type="EMBL" id="APD92420.1"/>
    </source>
</evidence>
<dbReference type="Gene3D" id="2.30.30.940">
    <property type="match status" value="1"/>
</dbReference>
<organism evidence="2 3">
    <name type="scientific">Alteromonas mediterranea</name>
    <dbReference type="NCBI Taxonomy" id="314275"/>
    <lineage>
        <taxon>Bacteria</taxon>
        <taxon>Pseudomonadati</taxon>
        <taxon>Pseudomonadota</taxon>
        <taxon>Gammaproteobacteria</taxon>
        <taxon>Alteromonadales</taxon>
        <taxon>Alteromonadaceae</taxon>
        <taxon>Alteromonas/Salinimonas group</taxon>
        <taxon>Alteromonas</taxon>
    </lineage>
</organism>
<dbReference type="Gene3D" id="3.40.50.300">
    <property type="entry name" value="P-loop containing nucleotide triphosphate hydrolases"/>
    <property type="match status" value="2"/>
</dbReference>
<name>A0AAC9JGW9_9ALTE</name>
<dbReference type="Proteomes" id="UP000182101">
    <property type="component" value="Plasmid pAMCP48-600"/>
</dbReference>
<dbReference type="RefSeq" id="WP_071961041.1">
    <property type="nucleotide sequence ID" value="NZ_CP018025.1"/>
</dbReference>
<evidence type="ECO:0000313" key="3">
    <source>
        <dbReference type="Proteomes" id="UP000182101"/>
    </source>
</evidence>
<keyword evidence="2" id="KW-0614">Plasmid</keyword>
<dbReference type="InterPro" id="IPR051055">
    <property type="entry name" value="PIF1_helicase"/>
</dbReference>
<feature type="domain" description="DNA helicase Pif1-like DEAD-box helicase" evidence="1">
    <location>
        <begin position="38"/>
        <end position="172"/>
    </location>
</feature>
<evidence type="ECO:0000259" key="1">
    <source>
        <dbReference type="Pfam" id="PF05970"/>
    </source>
</evidence>
<proteinExistence type="predicted"/>
<dbReference type="CDD" id="cd18809">
    <property type="entry name" value="SF1_C_RecD"/>
    <property type="match status" value="1"/>
</dbReference>
<dbReference type="GO" id="GO:0003678">
    <property type="term" value="F:DNA helicase activity"/>
    <property type="evidence" value="ECO:0007669"/>
    <property type="project" value="InterPro"/>
</dbReference>
<dbReference type="AlphaFoldDB" id="A0AAC9JGW9"/>
<dbReference type="Pfam" id="PF05970">
    <property type="entry name" value="PIF1"/>
    <property type="match status" value="1"/>
</dbReference>
<sequence length="461" mass="51374">MKNIAPIPDKADMLSVVNTDDYRLLKLGQKIAFHGALSGDNQIITGGGGVGKSYLIEVMKRHIPNMVATATTGIASINILAQTIDSFMGFRGGDISNPERMSKKLRETLKALEILLIDEASMLRIDKLEAIDIRLRVAKQNDEVFGGVQVILVGDFMQLPPVVNKRDKSYKDYAKAYGNRRFLFESAIYEEANFVPYVLVEYIRQGNEDIRQVLRNIRMGNQIQNSINYLNSAAAGTVNDETIHLVATNKKADAINRERYDSISNNERCYTATSTGDIDVKIVPDEVYLKVGARVMVCVNNQGSDYYNGDLGEVVEMGVDSVSVELDRGGIVEVEKHKWEFEGKVATDTPQDDKKSKKGLKKKKLGSYEQIPLKLAWAITVHKSQGLTLENVCIHTEGLFELGQAYVALSRPKDYADVSFSGKLEVKTIKCSLLARRFVMDISCKALARKEKDLERFDIAA</sequence>